<gene>
    <name evidence="11" type="primary">thiM</name>
    <name evidence="12" type="ORF">D7D94_01440</name>
</gene>
<evidence type="ECO:0000313" key="13">
    <source>
        <dbReference type="Proteomes" id="UP000422989"/>
    </source>
</evidence>
<dbReference type="GO" id="GO:0009229">
    <property type="term" value="P:thiamine diphosphate biosynthetic process"/>
    <property type="evidence" value="ECO:0007669"/>
    <property type="project" value="UniProtKB-UniRule"/>
</dbReference>
<dbReference type="GO" id="GO:0005524">
    <property type="term" value="F:ATP binding"/>
    <property type="evidence" value="ECO:0007669"/>
    <property type="project" value="UniProtKB-UniRule"/>
</dbReference>
<dbReference type="RefSeq" id="WP_156240895.1">
    <property type="nucleotide sequence ID" value="NZ_BAAAZL010000002.1"/>
</dbReference>
<dbReference type="PIRSF" id="PIRSF000513">
    <property type="entry name" value="Thz_kinase"/>
    <property type="match status" value="1"/>
</dbReference>
<evidence type="ECO:0000256" key="1">
    <source>
        <dbReference type="ARBA" id="ARBA00001771"/>
    </source>
</evidence>
<feature type="binding site" evidence="11">
    <location>
        <position position="199"/>
    </location>
    <ligand>
        <name>substrate</name>
    </ligand>
</feature>
<dbReference type="GO" id="GO:0009228">
    <property type="term" value="P:thiamine biosynthetic process"/>
    <property type="evidence" value="ECO:0007669"/>
    <property type="project" value="UniProtKB-KW"/>
</dbReference>
<evidence type="ECO:0000256" key="7">
    <source>
        <dbReference type="ARBA" id="ARBA00022777"/>
    </source>
</evidence>
<keyword evidence="5 11" id="KW-0479">Metal-binding</keyword>
<keyword evidence="13" id="KW-1185">Reference proteome</keyword>
<dbReference type="Proteomes" id="UP000422989">
    <property type="component" value="Chromosome"/>
</dbReference>
<dbReference type="GO" id="GO:0004417">
    <property type="term" value="F:hydroxyethylthiazole kinase activity"/>
    <property type="evidence" value="ECO:0007669"/>
    <property type="project" value="UniProtKB-UniRule"/>
</dbReference>
<dbReference type="EMBL" id="CP032550">
    <property type="protein sequence ID" value="QGU28722.1"/>
    <property type="molecule type" value="Genomic_DNA"/>
</dbReference>
<dbReference type="KEGG" id="moj:D7D94_01440"/>
<evidence type="ECO:0000256" key="10">
    <source>
        <dbReference type="ARBA" id="ARBA00022977"/>
    </source>
</evidence>
<dbReference type="HAMAP" id="MF_00228">
    <property type="entry name" value="Thz_kinase"/>
    <property type="match status" value="1"/>
</dbReference>
<comment type="pathway">
    <text evidence="3 11">Cofactor biosynthesis; thiamine diphosphate biosynthesis; 4-methyl-5-(2-phosphoethyl)-thiazole from 5-(2-hydroxyethyl)-4-methylthiazole: step 1/1.</text>
</comment>
<dbReference type="CDD" id="cd01170">
    <property type="entry name" value="THZ_kinase"/>
    <property type="match status" value="1"/>
</dbReference>
<reference evidence="12 13" key="1">
    <citation type="submission" date="2018-09" db="EMBL/GenBank/DDBJ databases">
        <title>Whole genome sequencing of Microbacterium oryzae strain MB-10T.</title>
        <authorList>
            <person name="Das S.K."/>
        </authorList>
    </citation>
    <scope>NUCLEOTIDE SEQUENCE [LARGE SCALE GENOMIC DNA]</scope>
    <source>
        <strain evidence="12 13">MB-10</strain>
    </source>
</reference>
<proteinExistence type="inferred from homology"/>
<dbReference type="Pfam" id="PF02110">
    <property type="entry name" value="HK"/>
    <property type="match status" value="1"/>
</dbReference>
<keyword evidence="7 11" id="KW-0418">Kinase</keyword>
<dbReference type="AlphaFoldDB" id="A0A6I6DUR0"/>
<accession>A0A6I6DUR0</accession>
<keyword evidence="6 11" id="KW-0547">Nucleotide-binding</keyword>
<feature type="binding site" evidence="11">
    <location>
        <position position="126"/>
    </location>
    <ligand>
        <name>ATP</name>
        <dbReference type="ChEBI" id="CHEBI:30616"/>
    </ligand>
</feature>
<organism evidence="12 13">
    <name type="scientific">Microbacterium oryzae</name>
    <dbReference type="NCBI Taxonomy" id="743009"/>
    <lineage>
        <taxon>Bacteria</taxon>
        <taxon>Bacillati</taxon>
        <taxon>Actinomycetota</taxon>
        <taxon>Actinomycetes</taxon>
        <taxon>Micrococcales</taxon>
        <taxon>Microbacteriaceae</taxon>
        <taxon>Microbacterium</taxon>
    </lineage>
</organism>
<dbReference type="InterPro" id="IPR029056">
    <property type="entry name" value="Ribokinase-like"/>
</dbReference>
<dbReference type="EC" id="2.7.1.50" evidence="11"/>
<keyword evidence="8 11" id="KW-0067">ATP-binding</keyword>
<feature type="binding site" evidence="11">
    <location>
        <position position="51"/>
    </location>
    <ligand>
        <name>substrate</name>
    </ligand>
</feature>
<evidence type="ECO:0000313" key="12">
    <source>
        <dbReference type="EMBL" id="QGU28722.1"/>
    </source>
</evidence>
<comment type="catalytic activity">
    <reaction evidence="1 11">
        <text>5-(2-hydroxyethyl)-4-methylthiazole + ATP = 4-methyl-5-(2-phosphooxyethyl)-thiazole + ADP + H(+)</text>
        <dbReference type="Rhea" id="RHEA:24212"/>
        <dbReference type="ChEBI" id="CHEBI:15378"/>
        <dbReference type="ChEBI" id="CHEBI:17957"/>
        <dbReference type="ChEBI" id="CHEBI:30616"/>
        <dbReference type="ChEBI" id="CHEBI:58296"/>
        <dbReference type="ChEBI" id="CHEBI:456216"/>
        <dbReference type="EC" id="2.7.1.50"/>
    </reaction>
</comment>
<dbReference type="Gene3D" id="3.40.1190.20">
    <property type="match status" value="1"/>
</dbReference>
<keyword evidence="9 11" id="KW-0460">Magnesium</keyword>
<dbReference type="OrthoDB" id="8909021at2"/>
<comment type="function">
    <text evidence="11">Catalyzes the phosphorylation of the hydroxyl group of 4-methyl-5-beta-hydroxyethylthiazole (THZ).</text>
</comment>
<dbReference type="SUPFAM" id="SSF53613">
    <property type="entry name" value="Ribokinase-like"/>
    <property type="match status" value="1"/>
</dbReference>
<evidence type="ECO:0000256" key="11">
    <source>
        <dbReference type="HAMAP-Rule" id="MF_00228"/>
    </source>
</evidence>
<dbReference type="PRINTS" id="PR01099">
    <property type="entry name" value="HYETHTZKNASE"/>
</dbReference>
<evidence type="ECO:0000256" key="5">
    <source>
        <dbReference type="ARBA" id="ARBA00022723"/>
    </source>
</evidence>
<evidence type="ECO:0000256" key="8">
    <source>
        <dbReference type="ARBA" id="ARBA00022840"/>
    </source>
</evidence>
<dbReference type="NCBIfam" id="NF006830">
    <property type="entry name" value="PRK09355.1"/>
    <property type="match status" value="1"/>
</dbReference>
<comment type="similarity">
    <text evidence="11">Belongs to the Thz kinase family.</text>
</comment>
<sequence length="297" mass="28976">MSDAHLSVSEGPGAVLWRLRETAPLVQCITNAVVVNFTANALLAVGAAPIMADVPEEAGECAAFASALLVNLGTPTAAQRDAMIEAVTAARAARTPWVLDPVGVGALALRTDFAQGLLELGPAVIRGNASEILALAAAGAGGRGVDAAHAVDDAVAAAHDLARRTGAVVAISGPVDAVCDGARTVRVTGGSALLTRVTGGGCSLGAVVAACLAAADGLVSGGQVSDGRGSDGQVSDGESAAFAGAVAAHALYAAASERAAARAEGPGSFAVGFLDALAAVEPADVARPERFTTAVPA</sequence>
<feature type="binding site" evidence="11">
    <location>
        <position position="172"/>
    </location>
    <ligand>
        <name>ATP</name>
        <dbReference type="ChEBI" id="CHEBI:30616"/>
    </ligand>
</feature>
<keyword evidence="10 11" id="KW-0784">Thiamine biosynthesis</keyword>
<comment type="cofactor">
    <cofactor evidence="2 11">
        <name>Mg(2+)</name>
        <dbReference type="ChEBI" id="CHEBI:18420"/>
    </cofactor>
</comment>
<evidence type="ECO:0000256" key="3">
    <source>
        <dbReference type="ARBA" id="ARBA00004868"/>
    </source>
</evidence>
<dbReference type="InterPro" id="IPR000417">
    <property type="entry name" value="Hyethyz_kinase"/>
</dbReference>
<name>A0A6I6DUR0_9MICO</name>
<evidence type="ECO:0000256" key="6">
    <source>
        <dbReference type="ARBA" id="ARBA00022741"/>
    </source>
</evidence>
<evidence type="ECO:0000256" key="2">
    <source>
        <dbReference type="ARBA" id="ARBA00001946"/>
    </source>
</evidence>
<dbReference type="UniPathway" id="UPA00060">
    <property type="reaction ID" value="UER00139"/>
</dbReference>
<protein>
    <recommendedName>
        <fullName evidence="11">Hydroxyethylthiazole kinase</fullName>
        <ecNumber evidence="11">2.7.1.50</ecNumber>
    </recommendedName>
    <alternativeName>
        <fullName evidence="11">4-methyl-5-beta-hydroxyethylthiazole kinase</fullName>
        <shortName evidence="11">TH kinase</shortName>
        <shortName evidence="11">Thz kinase</shortName>
    </alternativeName>
</protein>
<dbReference type="GO" id="GO:0000287">
    <property type="term" value="F:magnesium ion binding"/>
    <property type="evidence" value="ECO:0007669"/>
    <property type="project" value="UniProtKB-UniRule"/>
</dbReference>
<evidence type="ECO:0000256" key="9">
    <source>
        <dbReference type="ARBA" id="ARBA00022842"/>
    </source>
</evidence>
<keyword evidence="4 11" id="KW-0808">Transferase</keyword>
<evidence type="ECO:0000256" key="4">
    <source>
        <dbReference type="ARBA" id="ARBA00022679"/>
    </source>
</evidence>